<evidence type="ECO:0000313" key="3">
    <source>
        <dbReference type="Proteomes" id="UP000221165"/>
    </source>
</evidence>
<feature type="compositionally biased region" description="Basic and acidic residues" evidence="1">
    <location>
        <begin position="88"/>
        <end position="106"/>
    </location>
</feature>
<dbReference type="VEuPathDB" id="ToxoDB:CSUI_010195"/>
<gene>
    <name evidence="2" type="ORF">CSUI_010195</name>
</gene>
<proteinExistence type="predicted"/>
<reference evidence="2 3" key="1">
    <citation type="journal article" date="2017" name="Int. J. Parasitol.">
        <title>The genome of the protozoan parasite Cystoisospora suis and a reverse vaccinology approach to identify vaccine candidates.</title>
        <authorList>
            <person name="Palmieri N."/>
            <person name="Shrestha A."/>
            <person name="Ruttkowski B."/>
            <person name="Beck T."/>
            <person name="Vogl C."/>
            <person name="Tomley F."/>
            <person name="Blake D.P."/>
            <person name="Joachim A."/>
        </authorList>
    </citation>
    <scope>NUCLEOTIDE SEQUENCE [LARGE SCALE GENOMIC DNA]</scope>
    <source>
        <strain evidence="2 3">Wien I</strain>
    </source>
</reference>
<evidence type="ECO:0000256" key="1">
    <source>
        <dbReference type="SAM" id="MobiDB-lite"/>
    </source>
</evidence>
<evidence type="ECO:0000313" key="2">
    <source>
        <dbReference type="EMBL" id="PHJ15992.1"/>
    </source>
</evidence>
<feature type="compositionally biased region" description="Polar residues" evidence="1">
    <location>
        <begin position="165"/>
        <end position="175"/>
    </location>
</feature>
<feature type="non-terminal residue" evidence="2">
    <location>
        <position position="207"/>
    </location>
</feature>
<protein>
    <submittedName>
        <fullName evidence="2">Uncharacterized protein</fullName>
    </submittedName>
</protein>
<feature type="compositionally biased region" description="Basic and acidic residues" evidence="1">
    <location>
        <begin position="118"/>
        <end position="128"/>
    </location>
</feature>
<dbReference type="RefSeq" id="XP_067917724.1">
    <property type="nucleotide sequence ID" value="XM_068070300.1"/>
</dbReference>
<comment type="caution">
    <text evidence="2">The sequence shown here is derived from an EMBL/GenBank/DDBJ whole genome shotgun (WGS) entry which is preliminary data.</text>
</comment>
<dbReference type="EMBL" id="MIGC01006862">
    <property type="protein sequence ID" value="PHJ15992.1"/>
    <property type="molecule type" value="Genomic_DNA"/>
</dbReference>
<dbReference type="AlphaFoldDB" id="A0A2C6KHJ0"/>
<feature type="compositionally biased region" description="Low complexity" evidence="1">
    <location>
        <begin position="176"/>
        <end position="185"/>
    </location>
</feature>
<feature type="compositionally biased region" description="Acidic residues" evidence="1">
    <location>
        <begin position="142"/>
        <end position="158"/>
    </location>
</feature>
<sequence>MSEIFQGMERHASAVSERQQDRYLEIVGGKLQRKEAEFSLFLSTPRAELSYFEKILDQIHKDFTGRYYTHPHFNSKGSSPKGMAGPKSEGRSLSKGEEVRGEEKDSLLPFHPKKRRVEHQEEKQKEGDDLVDTAAYPRGGGGEEEEKREEEEREDGDGQDISVVDLSSWQSGIRPSQSHSTSSSLLSVDQIASRLLSSLKSLNPSWD</sequence>
<dbReference type="Proteomes" id="UP000221165">
    <property type="component" value="Unassembled WGS sequence"/>
</dbReference>
<keyword evidence="3" id="KW-1185">Reference proteome</keyword>
<accession>A0A2C6KHJ0</accession>
<dbReference type="GeneID" id="94433511"/>
<name>A0A2C6KHJ0_9APIC</name>
<feature type="region of interest" description="Disordered" evidence="1">
    <location>
        <begin position="71"/>
        <end position="185"/>
    </location>
</feature>
<organism evidence="2 3">
    <name type="scientific">Cystoisospora suis</name>
    <dbReference type="NCBI Taxonomy" id="483139"/>
    <lineage>
        <taxon>Eukaryota</taxon>
        <taxon>Sar</taxon>
        <taxon>Alveolata</taxon>
        <taxon>Apicomplexa</taxon>
        <taxon>Conoidasida</taxon>
        <taxon>Coccidia</taxon>
        <taxon>Eucoccidiorida</taxon>
        <taxon>Eimeriorina</taxon>
        <taxon>Sarcocystidae</taxon>
        <taxon>Cystoisospora</taxon>
    </lineage>
</organism>